<evidence type="ECO:0000259" key="5">
    <source>
        <dbReference type="PROSITE" id="PS50977"/>
    </source>
</evidence>
<dbReference type="Gene3D" id="1.10.10.60">
    <property type="entry name" value="Homeodomain-like"/>
    <property type="match status" value="1"/>
</dbReference>
<organism evidence="6 7">
    <name type="scientific">Comamonas squillarum</name>
    <dbReference type="NCBI Taxonomy" id="2977320"/>
    <lineage>
        <taxon>Bacteria</taxon>
        <taxon>Pseudomonadati</taxon>
        <taxon>Pseudomonadota</taxon>
        <taxon>Betaproteobacteria</taxon>
        <taxon>Burkholderiales</taxon>
        <taxon>Comamonadaceae</taxon>
        <taxon>Comamonas</taxon>
    </lineage>
</organism>
<proteinExistence type="predicted"/>
<dbReference type="SUPFAM" id="SSF46689">
    <property type="entry name" value="Homeodomain-like"/>
    <property type="match status" value="1"/>
</dbReference>
<evidence type="ECO:0000313" key="7">
    <source>
        <dbReference type="Proteomes" id="UP001058290"/>
    </source>
</evidence>
<dbReference type="InterPro" id="IPR050109">
    <property type="entry name" value="HTH-type_TetR-like_transc_reg"/>
</dbReference>
<keyword evidence="7" id="KW-1185">Reference proteome</keyword>
<evidence type="ECO:0000256" key="2">
    <source>
        <dbReference type="ARBA" id="ARBA00023125"/>
    </source>
</evidence>
<dbReference type="Gene3D" id="1.10.357.10">
    <property type="entry name" value="Tetracycline Repressor, domain 2"/>
    <property type="match status" value="1"/>
</dbReference>
<dbReference type="InterPro" id="IPR009057">
    <property type="entry name" value="Homeodomain-like_sf"/>
</dbReference>
<protein>
    <submittedName>
        <fullName evidence="6">TetR/AcrR family transcriptional regulator</fullName>
    </submittedName>
</protein>
<dbReference type="PANTHER" id="PTHR30055:SF234">
    <property type="entry name" value="HTH-TYPE TRANSCRIPTIONAL REGULATOR BETI"/>
    <property type="match status" value="1"/>
</dbReference>
<reference evidence="6" key="1">
    <citation type="submission" date="2022-09" db="EMBL/GenBank/DDBJ databases">
        <title>Bacterial diversity in gut of crayfish and pufferfish.</title>
        <authorList>
            <person name="Huang Y."/>
        </authorList>
    </citation>
    <scope>NUCLEOTIDE SEQUENCE</scope>
    <source>
        <strain evidence="6">PR12</strain>
    </source>
</reference>
<dbReference type="InterPro" id="IPR001647">
    <property type="entry name" value="HTH_TetR"/>
</dbReference>
<dbReference type="EMBL" id="CP104377">
    <property type="protein sequence ID" value="UXC17890.1"/>
    <property type="molecule type" value="Genomic_DNA"/>
</dbReference>
<accession>A0ABY5ZV80</accession>
<gene>
    <name evidence="6" type="ORF">N4T19_19695</name>
</gene>
<dbReference type="PROSITE" id="PS50977">
    <property type="entry name" value="HTH_TETR_2"/>
    <property type="match status" value="1"/>
</dbReference>
<keyword evidence="1" id="KW-0805">Transcription regulation</keyword>
<feature type="domain" description="HTH tetR-type" evidence="5">
    <location>
        <begin position="13"/>
        <end position="73"/>
    </location>
</feature>
<evidence type="ECO:0000313" key="6">
    <source>
        <dbReference type="EMBL" id="UXC17890.1"/>
    </source>
</evidence>
<evidence type="ECO:0000256" key="3">
    <source>
        <dbReference type="ARBA" id="ARBA00023163"/>
    </source>
</evidence>
<evidence type="ECO:0000256" key="1">
    <source>
        <dbReference type="ARBA" id="ARBA00023015"/>
    </source>
</evidence>
<dbReference type="PANTHER" id="PTHR30055">
    <property type="entry name" value="HTH-TYPE TRANSCRIPTIONAL REGULATOR RUTR"/>
    <property type="match status" value="1"/>
</dbReference>
<keyword evidence="2 4" id="KW-0238">DNA-binding</keyword>
<name>A0ABY5ZV80_9BURK</name>
<dbReference type="Proteomes" id="UP001058290">
    <property type="component" value="Chromosome"/>
</dbReference>
<feature type="DNA-binding region" description="H-T-H motif" evidence="4">
    <location>
        <begin position="36"/>
        <end position="55"/>
    </location>
</feature>
<dbReference type="Pfam" id="PF00440">
    <property type="entry name" value="TetR_N"/>
    <property type="match status" value="1"/>
</dbReference>
<dbReference type="RefSeq" id="WP_182344923.1">
    <property type="nucleotide sequence ID" value="NZ_CP104377.1"/>
</dbReference>
<keyword evidence="3" id="KW-0804">Transcription</keyword>
<evidence type="ECO:0000256" key="4">
    <source>
        <dbReference type="PROSITE-ProRule" id="PRU00335"/>
    </source>
</evidence>
<sequence length="221" mass="23458">MNARSAIKEQIQRVREEAIVTAVNRLLATKGYDAMTVDEVAAEAGMAKASLYKLFTSKEELAGAAMVGVLDRALGFVDDLRNAAQAAAEAGQPIAALEQLKAVVRWAMRTQLEGQMPSLPAQNSNLSASLQSNDAYMDRLIALSNRLSIWITEAQTRGQLPAALPAELVLYTLFARACDPVLGLLKDSGQYSDDQIIDWVTGTTFHGLAGPAAAPGAAPSA</sequence>
<dbReference type="PRINTS" id="PR00455">
    <property type="entry name" value="HTHTETR"/>
</dbReference>